<dbReference type="EMBL" id="KZ613955">
    <property type="protein sequence ID" value="PMD33596.1"/>
    <property type="molecule type" value="Genomic_DNA"/>
</dbReference>
<dbReference type="STRING" id="1149755.A0A2J6R4Z2"/>
<dbReference type="PANTHER" id="PTHR10622:SF11">
    <property type="entry name" value="HET-DOMAIN-CONTAINING PROTEIN"/>
    <property type="match status" value="1"/>
</dbReference>
<feature type="domain" description="Heterokaryon incompatibility" evidence="1">
    <location>
        <begin position="26"/>
        <end position="113"/>
    </location>
</feature>
<proteinExistence type="predicted"/>
<dbReference type="OrthoDB" id="674604at2759"/>
<evidence type="ECO:0000313" key="2">
    <source>
        <dbReference type="EMBL" id="PMD33596.1"/>
    </source>
</evidence>
<dbReference type="SUPFAM" id="SSF52540">
    <property type="entry name" value="P-loop containing nucleoside triphosphate hydrolases"/>
    <property type="match status" value="1"/>
</dbReference>
<evidence type="ECO:0000313" key="3">
    <source>
        <dbReference type="Proteomes" id="UP000235786"/>
    </source>
</evidence>
<reference evidence="2 3" key="1">
    <citation type="submission" date="2016-04" db="EMBL/GenBank/DDBJ databases">
        <title>A degradative enzymes factory behind the ericoid mycorrhizal symbiosis.</title>
        <authorList>
            <consortium name="DOE Joint Genome Institute"/>
            <person name="Martino E."/>
            <person name="Morin E."/>
            <person name="Grelet G."/>
            <person name="Kuo A."/>
            <person name="Kohler A."/>
            <person name="Daghino S."/>
            <person name="Barry K."/>
            <person name="Choi C."/>
            <person name="Cichocki N."/>
            <person name="Clum A."/>
            <person name="Copeland A."/>
            <person name="Hainaut M."/>
            <person name="Haridas S."/>
            <person name="Labutti K."/>
            <person name="Lindquist E."/>
            <person name="Lipzen A."/>
            <person name="Khouja H.-R."/>
            <person name="Murat C."/>
            <person name="Ohm R."/>
            <person name="Olson A."/>
            <person name="Spatafora J."/>
            <person name="Veneault-Fourrey C."/>
            <person name="Henrissat B."/>
            <person name="Grigoriev I."/>
            <person name="Martin F."/>
            <person name="Perotto S."/>
        </authorList>
    </citation>
    <scope>NUCLEOTIDE SEQUENCE [LARGE SCALE GENOMIC DNA]</scope>
    <source>
        <strain evidence="2 3">F</strain>
    </source>
</reference>
<accession>A0A2J6R4Z2</accession>
<gene>
    <name evidence="2" type="ORF">L207DRAFT_589151</name>
</gene>
<name>A0A2J6R4Z2_HYAVF</name>
<keyword evidence="3" id="KW-1185">Reference proteome</keyword>
<dbReference type="Pfam" id="PF06985">
    <property type="entry name" value="HET"/>
    <property type="match status" value="1"/>
</dbReference>
<dbReference type="PANTHER" id="PTHR10622">
    <property type="entry name" value="HET DOMAIN-CONTAINING PROTEIN"/>
    <property type="match status" value="1"/>
</dbReference>
<protein>
    <submittedName>
        <fullName evidence="2">HET-domain-containing protein</fullName>
    </submittedName>
</protein>
<evidence type="ECO:0000259" key="1">
    <source>
        <dbReference type="Pfam" id="PF06985"/>
    </source>
</evidence>
<dbReference type="InterPro" id="IPR027417">
    <property type="entry name" value="P-loop_NTPase"/>
</dbReference>
<dbReference type="Gene3D" id="3.40.50.300">
    <property type="entry name" value="P-loop containing nucleotide triphosphate hydrolases"/>
    <property type="match status" value="1"/>
</dbReference>
<organism evidence="2 3">
    <name type="scientific">Hyaloscypha variabilis (strain UAMH 11265 / GT02V1 / F)</name>
    <name type="common">Meliniomyces variabilis</name>
    <dbReference type="NCBI Taxonomy" id="1149755"/>
    <lineage>
        <taxon>Eukaryota</taxon>
        <taxon>Fungi</taxon>
        <taxon>Dikarya</taxon>
        <taxon>Ascomycota</taxon>
        <taxon>Pezizomycotina</taxon>
        <taxon>Leotiomycetes</taxon>
        <taxon>Helotiales</taxon>
        <taxon>Hyaloscyphaceae</taxon>
        <taxon>Hyaloscypha</taxon>
        <taxon>Hyaloscypha variabilis</taxon>
    </lineage>
</organism>
<dbReference type="AlphaFoldDB" id="A0A2J6R4Z2"/>
<dbReference type="Proteomes" id="UP000235786">
    <property type="component" value="Unassembled WGS sequence"/>
</dbReference>
<dbReference type="InterPro" id="IPR010730">
    <property type="entry name" value="HET"/>
</dbReference>
<sequence length="412" mass="47263">MRLLERDINGEFRLTKDLGKDDIPPYAILSHTWGDDDQEVAYEDLSKGVGRSKAGYRKIRFCGEQAALDGLQYFWVDTCCIDKTNAVELQRSINSMFRWYKNATKCYVYFSDVSIPEDKVENNSNLNVESVLRVARWFTRGWTLQELLAPSSVEFFSADYKRLGDKSSLEPLIHAITGILVEALRGYDLKNFSVDERVSWVAKRETKHEEDIAYSLFGFFGIFLPLIYGEGREHALQRLREEVNRHAKNHELDELPKSGVENQGKLTLHEHNNLHPSSRFPARELRRDGFNLKYHLANVPYIQHFEGRDAYLQHLASALLPESNPDQRKLEIVSGLGGIGKTQLAIQFVKLHEDKFSSAFFIDAHSQESISRTFLGIHLLLWGDSNKQKRGIEDTSLISEILDWFCLDGNGC</sequence>